<dbReference type="EMBL" id="JARQZJ010000016">
    <property type="protein sequence ID" value="KAK9873121.1"/>
    <property type="molecule type" value="Genomic_DNA"/>
</dbReference>
<proteinExistence type="predicted"/>
<feature type="coiled-coil region" evidence="1">
    <location>
        <begin position="14"/>
        <end position="41"/>
    </location>
</feature>
<keyword evidence="1" id="KW-0175">Coiled coil</keyword>
<dbReference type="Proteomes" id="UP001431783">
    <property type="component" value="Unassembled WGS sequence"/>
</dbReference>
<reference evidence="2 3" key="1">
    <citation type="submission" date="2023-03" db="EMBL/GenBank/DDBJ databases">
        <title>Genome insight into feeding habits of ladybird beetles.</title>
        <authorList>
            <person name="Li H.-S."/>
            <person name="Huang Y.-H."/>
            <person name="Pang H."/>
        </authorList>
    </citation>
    <scope>NUCLEOTIDE SEQUENCE [LARGE SCALE GENOMIC DNA]</scope>
    <source>
        <strain evidence="2">SYSU_2023b</strain>
        <tissue evidence="2">Whole body</tissue>
    </source>
</reference>
<comment type="caution">
    <text evidence="2">The sequence shown here is derived from an EMBL/GenBank/DDBJ whole genome shotgun (WGS) entry which is preliminary data.</text>
</comment>
<evidence type="ECO:0000313" key="2">
    <source>
        <dbReference type="EMBL" id="KAK9873121.1"/>
    </source>
</evidence>
<accession>A0AAW1TZH1</accession>
<keyword evidence="3" id="KW-1185">Reference proteome</keyword>
<gene>
    <name evidence="2" type="ORF">WA026_021357</name>
</gene>
<evidence type="ECO:0000256" key="1">
    <source>
        <dbReference type="SAM" id="Coils"/>
    </source>
</evidence>
<name>A0AAW1TZH1_9CUCU</name>
<organism evidence="2 3">
    <name type="scientific">Henosepilachna vigintioctopunctata</name>
    <dbReference type="NCBI Taxonomy" id="420089"/>
    <lineage>
        <taxon>Eukaryota</taxon>
        <taxon>Metazoa</taxon>
        <taxon>Ecdysozoa</taxon>
        <taxon>Arthropoda</taxon>
        <taxon>Hexapoda</taxon>
        <taxon>Insecta</taxon>
        <taxon>Pterygota</taxon>
        <taxon>Neoptera</taxon>
        <taxon>Endopterygota</taxon>
        <taxon>Coleoptera</taxon>
        <taxon>Polyphaga</taxon>
        <taxon>Cucujiformia</taxon>
        <taxon>Coccinelloidea</taxon>
        <taxon>Coccinellidae</taxon>
        <taxon>Epilachninae</taxon>
        <taxon>Epilachnini</taxon>
        <taxon>Henosepilachna</taxon>
    </lineage>
</organism>
<dbReference type="AlphaFoldDB" id="A0AAW1TZH1"/>
<evidence type="ECO:0000313" key="3">
    <source>
        <dbReference type="Proteomes" id="UP001431783"/>
    </source>
</evidence>
<feature type="coiled-coil region" evidence="1">
    <location>
        <begin position="70"/>
        <end position="104"/>
    </location>
</feature>
<sequence length="117" mass="14061">MKEIEDLTNANLDTEKILKENDHLKKLNECLERKIEFDERNHIESNLTREDITYKANSKVEQKLFETQPLQALEIDNVHLNKLFEELNDKNEILKQNNKLQEKMSFNQTKYKRVKSK</sequence>
<protein>
    <submittedName>
        <fullName evidence="2">Uncharacterized protein</fullName>
    </submittedName>
</protein>